<name>A0A540L948_MALBA</name>
<accession>A0A540L948</accession>
<dbReference type="Proteomes" id="UP000315295">
    <property type="component" value="Unassembled WGS sequence"/>
</dbReference>
<keyword evidence="2" id="KW-1185">Reference proteome</keyword>
<evidence type="ECO:0000313" key="1">
    <source>
        <dbReference type="EMBL" id="TQD83008.1"/>
    </source>
</evidence>
<comment type="caution">
    <text evidence="1">The sequence shown here is derived from an EMBL/GenBank/DDBJ whole genome shotgun (WGS) entry which is preliminary data.</text>
</comment>
<dbReference type="EMBL" id="VIEB01000697">
    <property type="protein sequence ID" value="TQD83008.1"/>
    <property type="molecule type" value="Genomic_DNA"/>
</dbReference>
<protein>
    <submittedName>
        <fullName evidence="1">Uncharacterized protein</fullName>
    </submittedName>
</protein>
<organism evidence="1 2">
    <name type="scientific">Malus baccata</name>
    <name type="common">Siberian crab apple</name>
    <name type="synonym">Pyrus baccata</name>
    <dbReference type="NCBI Taxonomy" id="106549"/>
    <lineage>
        <taxon>Eukaryota</taxon>
        <taxon>Viridiplantae</taxon>
        <taxon>Streptophyta</taxon>
        <taxon>Embryophyta</taxon>
        <taxon>Tracheophyta</taxon>
        <taxon>Spermatophyta</taxon>
        <taxon>Magnoliopsida</taxon>
        <taxon>eudicotyledons</taxon>
        <taxon>Gunneridae</taxon>
        <taxon>Pentapetalae</taxon>
        <taxon>rosids</taxon>
        <taxon>fabids</taxon>
        <taxon>Rosales</taxon>
        <taxon>Rosaceae</taxon>
        <taxon>Amygdaloideae</taxon>
        <taxon>Maleae</taxon>
        <taxon>Malus</taxon>
    </lineage>
</organism>
<proteinExistence type="predicted"/>
<reference evidence="1 2" key="1">
    <citation type="journal article" date="2019" name="G3 (Bethesda)">
        <title>Sequencing of a Wild Apple (Malus baccata) Genome Unravels the Differences Between Cultivated and Wild Apple Species Regarding Disease Resistance and Cold Tolerance.</title>
        <authorList>
            <person name="Chen X."/>
        </authorList>
    </citation>
    <scope>NUCLEOTIDE SEQUENCE [LARGE SCALE GENOMIC DNA]</scope>
    <source>
        <strain evidence="2">cv. Shandingzi</strain>
        <tissue evidence="1">Leaves</tissue>
    </source>
</reference>
<sequence length="164" mass="18348">MVGDARDDEDLEPLHEADSDNGMLICHLDEGPVIHGSDDMHYFPPHSANHFEFLDYLREGEGPSNPLLSTMYMIISGGTGRQQQICIPIALTDIAQQVEVIDLSIVIADFMKRFEGFAAVAIQREERERFMEKVVEEGFGEVQFINPKDFPSEGPHRSALAKTA</sequence>
<evidence type="ECO:0000313" key="2">
    <source>
        <dbReference type="Proteomes" id="UP000315295"/>
    </source>
</evidence>
<dbReference type="AlphaFoldDB" id="A0A540L948"/>
<gene>
    <name evidence="1" type="ORF">C1H46_031441</name>
</gene>